<dbReference type="EnsemblBacteria" id="CAD74875">
    <property type="protein sequence ID" value="CAD74875"/>
    <property type="gene ID" value="RB6553"/>
</dbReference>
<evidence type="ECO:0000313" key="2">
    <source>
        <dbReference type="Proteomes" id="UP000001025"/>
    </source>
</evidence>
<accession>Q7UQ30</accession>
<protein>
    <submittedName>
        <fullName evidence="1">Uncharacterized protein</fullName>
    </submittedName>
</protein>
<evidence type="ECO:0000313" key="1">
    <source>
        <dbReference type="EMBL" id="CAD74875.1"/>
    </source>
</evidence>
<dbReference type="STRING" id="243090.RB6553"/>
<dbReference type="AlphaFoldDB" id="Q7UQ30"/>
<organism evidence="1 2">
    <name type="scientific">Rhodopirellula baltica (strain DSM 10527 / NCIMB 13988 / SH1)</name>
    <dbReference type="NCBI Taxonomy" id="243090"/>
    <lineage>
        <taxon>Bacteria</taxon>
        <taxon>Pseudomonadati</taxon>
        <taxon>Planctomycetota</taxon>
        <taxon>Planctomycetia</taxon>
        <taxon>Pirellulales</taxon>
        <taxon>Pirellulaceae</taxon>
        <taxon>Rhodopirellula</taxon>
    </lineage>
</organism>
<keyword evidence="2" id="KW-1185">Reference proteome</keyword>
<sequence length="74" mass="9019">MPRRWNQRRHSSREPRETCRIRFLRKNNWRALHTPCTASPVYHHIREGHFVMDAELTQRSQAIRSRLVQLQDSL</sequence>
<dbReference type="KEGG" id="rba:RB6553"/>
<dbReference type="HOGENOM" id="CLU_2685375_0_0_0"/>
<reference evidence="1 2" key="1">
    <citation type="journal article" date="2003" name="Proc. Natl. Acad. Sci. U.S.A.">
        <title>Complete genome sequence of the marine planctomycete Pirellula sp. strain 1.</title>
        <authorList>
            <person name="Gloeckner F.O."/>
            <person name="Kube M."/>
            <person name="Bauer M."/>
            <person name="Teeling H."/>
            <person name="Lombardot T."/>
            <person name="Ludwig W."/>
            <person name="Gade D."/>
            <person name="Beck A."/>
            <person name="Borzym K."/>
            <person name="Heitmann K."/>
            <person name="Rabus R."/>
            <person name="Schlesner H."/>
            <person name="Amann R."/>
            <person name="Reinhardt R."/>
        </authorList>
    </citation>
    <scope>NUCLEOTIDE SEQUENCE [LARGE SCALE GENOMIC DNA]</scope>
    <source>
        <strain evidence="2">DSM 10527 / NCIMB 13988 / SH1</strain>
    </source>
</reference>
<proteinExistence type="predicted"/>
<gene>
    <name evidence="1" type="ordered locus">RB6553</name>
</gene>
<dbReference type="Proteomes" id="UP000001025">
    <property type="component" value="Chromosome"/>
</dbReference>
<dbReference type="InParanoid" id="Q7UQ30"/>
<dbReference type="EMBL" id="BX294144">
    <property type="protein sequence ID" value="CAD74875.1"/>
    <property type="molecule type" value="Genomic_DNA"/>
</dbReference>
<name>Q7UQ30_RHOBA</name>